<evidence type="ECO:0000313" key="1">
    <source>
        <dbReference type="EMBL" id="DAF47452.1"/>
    </source>
</evidence>
<protein>
    <submittedName>
        <fullName evidence="1">Nucleotidase 5'-nucleotidase</fullName>
    </submittedName>
</protein>
<dbReference type="EMBL" id="BK032555">
    <property type="protein sequence ID" value="DAF47452.1"/>
    <property type="molecule type" value="Genomic_DNA"/>
</dbReference>
<proteinExistence type="predicted"/>
<accession>A0A8S5S8T2</accession>
<dbReference type="SUPFAM" id="SSF56784">
    <property type="entry name" value="HAD-like"/>
    <property type="match status" value="1"/>
</dbReference>
<dbReference type="InterPro" id="IPR036412">
    <property type="entry name" value="HAD-like_sf"/>
</dbReference>
<name>A0A8S5S8T2_9VIRU</name>
<reference evidence="1" key="1">
    <citation type="journal article" date="2021" name="Proc. Natl. Acad. Sci. U.S.A.">
        <title>A Catalog of Tens of Thousands of Viruses from Human Metagenomes Reveals Hidden Associations with Chronic Diseases.</title>
        <authorList>
            <person name="Tisza M.J."/>
            <person name="Buck C.B."/>
        </authorList>
    </citation>
    <scope>NUCLEOTIDE SEQUENCE</scope>
    <source>
        <strain evidence="1">CtGns7</strain>
    </source>
</reference>
<dbReference type="Gene3D" id="3.40.50.1000">
    <property type="entry name" value="HAD superfamily/HAD-like"/>
    <property type="match status" value="1"/>
</dbReference>
<sequence>MPVIKAITEEKKKGSIIILYTMRESKELDLALKWCKCYGIEFDAVNENCQWAKEYFNNPRKIFYTELWDDRAFNVDDIIRQYSQFC</sequence>
<dbReference type="InterPro" id="IPR023214">
    <property type="entry name" value="HAD_sf"/>
</dbReference>
<organism evidence="1">
    <name type="scientific">Phage sp. ctGns7</name>
    <dbReference type="NCBI Taxonomy" id="2828003"/>
    <lineage>
        <taxon>Viruses</taxon>
    </lineage>
</organism>